<gene>
    <name evidence="2" type="ORF">A8C75_13865</name>
</gene>
<dbReference type="Pfam" id="PF08992">
    <property type="entry name" value="QH-AmDH_gamma"/>
    <property type="match status" value="1"/>
</dbReference>
<proteinExistence type="predicted"/>
<feature type="domain" description="Quinohemoprotein amine dehydrogenase gamma subunit structural" evidence="1">
    <location>
        <begin position="31"/>
        <end position="104"/>
    </location>
</feature>
<dbReference type="EMBL" id="CP015839">
    <property type="protein sequence ID" value="ANG63450.1"/>
    <property type="molecule type" value="Genomic_DNA"/>
</dbReference>
<organism evidence="2 3">
    <name type="scientific">Marinobacterium aestuarii</name>
    <dbReference type="NCBI Taxonomy" id="1821621"/>
    <lineage>
        <taxon>Bacteria</taxon>
        <taxon>Pseudomonadati</taxon>
        <taxon>Pseudomonadota</taxon>
        <taxon>Gammaproteobacteria</taxon>
        <taxon>Oceanospirillales</taxon>
        <taxon>Oceanospirillaceae</taxon>
        <taxon>Marinobacterium</taxon>
    </lineage>
</organism>
<reference evidence="3" key="1">
    <citation type="submission" date="2016-05" db="EMBL/GenBank/DDBJ databases">
        <authorList>
            <person name="Baek K."/>
            <person name="Yang S.-J."/>
        </authorList>
    </citation>
    <scope>NUCLEOTIDE SEQUENCE [LARGE SCALE GENOMIC DNA]</scope>
    <source>
        <strain evidence="3">ST58-10</strain>
    </source>
</reference>
<dbReference type="KEGG" id="mars:A8C75_13865"/>
<reference evidence="2 3" key="2">
    <citation type="journal article" date="2018" name="Int. J. Syst. Evol. Microbiol.">
        <title>Marinobacterium aestuarii sp. nov., a benzene-degrading marine bacterium isolated from estuary sediment.</title>
        <authorList>
            <person name="Bae S.S."/>
            <person name="Jung J."/>
            <person name="Chung D."/>
            <person name="Baek K."/>
        </authorList>
    </citation>
    <scope>NUCLEOTIDE SEQUENCE [LARGE SCALE GENOMIC DNA]</scope>
    <source>
        <strain evidence="2 3">ST58-10</strain>
    </source>
</reference>
<dbReference type="InterPro" id="IPR036487">
    <property type="entry name" value="QH-AmDH_gsu_sf"/>
</dbReference>
<sequence>MKHLKSLNKKANLINQAVSPEEVEDVVAMQTVVGCTATTDPGWELDPFGGLGSLCQPMESDLYGCADACWWPAQVPDTMNTYPEWGEGVAKADKDWRKLDGIFEDGE</sequence>
<dbReference type="OrthoDB" id="5344384at2"/>
<evidence type="ECO:0000313" key="2">
    <source>
        <dbReference type="EMBL" id="ANG63450.1"/>
    </source>
</evidence>
<dbReference type="InterPro" id="IPR047830">
    <property type="entry name" value="QHNDH_gamma"/>
</dbReference>
<dbReference type="SUPFAM" id="SSF69131">
    <property type="entry name" value="Quinohemoprotein amine dehydrogenase C chain"/>
    <property type="match status" value="1"/>
</dbReference>
<accession>A0A1A9F0C6</accession>
<protein>
    <submittedName>
        <fullName evidence="2">Quinohemoprotein amine dehydrogenase</fullName>
    </submittedName>
</protein>
<dbReference type="GO" id="GO:0016638">
    <property type="term" value="F:oxidoreductase activity, acting on the CH-NH2 group of donors"/>
    <property type="evidence" value="ECO:0007669"/>
    <property type="project" value="InterPro"/>
</dbReference>
<dbReference type="STRING" id="1821621.A8C75_13865"/>
<dbReference type="InterPro" id="IPR015084">
    <property type="entry name" value="QH-AmDH_gsu_dom"/>
</dbReference>
<dbReference type="Gene3D" id="4.10.940.10">
    <property type="entry name" value="Quinohemoprotein amine dehydrogenase, gamma subunit structural domain"/>
    <property type="match status" value="1"/>
</dbReference>
<evidence type="ECO:0000313" key="3">
    <source>
        <dbReference type="Proteomes" id="UP000078070"/>
    </source>
</evidence>
<dbReference type="Proteomes" id="UP000078070">
    <property type="component" value="Chromosome"/>
</dbReference>
<dbReference type="RefSeq" id="WP_067383462.1">
    <property type="nucleotide sequence ID" value="NZ_CP015839.1"/>
</dbReference>
<name>A0A1A9F0C6_9GAMM</name>
<evidence type="ECO:0000259" key="1">
    <source>
        <dbReference type="Pfam" id="PF08992"/>
    </source>
</evidence>
<dbReference type="NCBIfam" id="NF037958">
    <property type="entry name" value="QH_gamma"/>
    <property type="match status" value="1"/>
</dbReference>
<dbReference type="AlphaFoldDB" id="A0A1A9F0C6"/>
<keyword evidence="3" id="KW-1185">Reference proteome</keyword>